<protein>
    <recommendedName>
        <fullName evidence="5">DUF4201 domain-containing protein</fullName>
    </recommendedName>
</protein>
<keyword evidence="1" id="KW-0175">Coiled coil</keyword>
<evidence type="ECO:0000313" key="4">
    <source>
        <dbReference type="Proteomes" id="UP001470230"/>
    </source>
</evidence>
<gene>
    <name evidence="3" type="ORF">M9Y10_044298</name>
</gene>
<evidence type="ECO:0008006" key="5">
    <source>
        <dbReference type="Google" id="ProtNLM"/>
    </source>
</evidence>
<evidence type="ECO:0000256" key="2">
    <source>
        <dbReference type="SAM" id="MobiDB-lite"/>
    </source>
</evidence>
<dbReference type="EMBL" id="JAPFFF010000008">
    <property type="protein sequence ID" value="KAK8885169.1"/>
    <property type="molecule type" value="Genomic_DNA"/>
</dbReference>
<feature type="compositionally biased region" description="Low complexity" evidence="2">
    <location>
        <begin position="470"/>
        <end position="480"/>
    </location>
</feature>
<keyword evidence="4" id="KW-1185">Reference proteome</keyword>
<sequence>MIPQENSALTVLHIDSKVKQSDRNKTIEHYNYDNEIHEQEALNIVAELRAQIDSKESEVARLREALQRDDEISFPETVDKLKKLQSAFDQVQKMCAHKIDPVELEYNNACASLEGKNWKMERYEKESKERYNACDRINQAINIVIAKMNDPNPNEINESTLFPLYGQSSSCNFDLDRGKKTNAFAAAKEQKYKGLNESLKRHFTDASDRENKAERKHKMAQKDLEARCKSKKPSPITKEYLQASKDYEKKKMLLEQEKELLKMLKDNAKKLTNSNRNKVEKLHNLTEEFYELDKYLPNENSSEMLAKEGSLRANLAIAEIERDGLQIELFVAKTKLKAHQQMLNDIQKKTVEIQNILSKHQQASQLKKKEREEIEETLLNTNEYQSELISEQEFLEAQRELLKKRIGEHDDKLKKIKKKTEALKLTLERQMLIKQFNMQKDNLKNCNLEHVANTVEQMLKINDGIGNEVPIPSTSSSSSAHHSEHPSVLSNDENNA</sequence>
<comment type="caution">
    <text evidence="3">The sequence shown here is derived from an EMBL/GenBank/DDBJ whole genome shotgun (WGS) entry which is preliminary data.</text>
</comment>
<feature type="coiled-coil region" evidence="1">
    <location>
        <begin position="38"/>
        <end position="72"/>
    </location>
</feature>
<evidence type="ECO:0000313" key="3">
    <source>
        <dbReference type="EMBL" id="KAK8885169.1"/>
    </source>
</evidence>
<organism evidence="3 4">
    <name type="scientific">Tritrichomonas musculus</name>
    <dbReference type="NCBI Taxonomy" id="1915356"/>
    <lineage>
        <taxon>Eukaryota</taxon>
        <taxon>Metamonada</taxon>
        <taxon>Parabasalia</taxon>
        <taxon>Tritrichomonadida</taxon>
        <taxon>Tritrichomonadidae</taxon>
        <taxon>Tritrichomonas</taxon>
    </lineage>
</organism>
<evidence type="ECO:0000256" key="1">
    <source>
        <dbReference type="SAM" id="Coils"/>
    </source>
</evidence>
<reference evidence="3 4" key="1">
    <citation type="submission" date="2024-04" db="EMBL/GenBank/DDBJ databases">
        <title>Tritrichomonas musculus Genome.</title>
        <authorList>
            <person name="Alves-Ferreira E."/>
            <person name="Grigg M."/>
            <person name="Lorenzi H."/>
            <person name="Galac M."/>
        </authorList>
    </citation>
    <scope>NUCLEOTIDE SEQUENCE [LARGE SCALE GENOMIC DNA]</scope>
    <source>
        <strain evidence="3 4">EAF2021</strain>
    </source>
</reference>
<feature type="region of interest" description="Disordered" evidence="2">
    <location>
        <begin position="466"/>
        <end position="496"/>
    </location>
</feature>
<dbReference type="Proteomes" id="UP001470230">
    <property type="component" value="Unassembled WGS sequence"/>
</dbReference>
<proteinExistence type="predicted"/>
<accession>A0ABR2K254</accession>
<feature type="coiled-coil region" evidence="1">
    <location>
        <begin position="244"/>
        <end position="288"/>
    </location>
</feature>
<name>A0ABR2K254_9EUKA</name>
<feature type="coiled-coil region" evidence="1">
    <location>
        <begin position="353"/>
        <end position="419"/>
    </location>
</feature>